<protein>
    <recommendedName>
        <fullName evidence="4">TrbC/VIRB2 family protein</fullName>
    </recommendedName>
</protein>
<keyword evidence="1" id="KW-0812">Transmembrane</keyword>
<feature type="transmembrane region" description="Helical" evidence="1">
    <location>
        <begin position="76"/>
        <end position="96"/>
    </location>
</feature>
<dbReference type="EMBL" id="FOJN01000003">
    <property type="protein sequence ID" value="SFA45383.1"/>
    <property type="molecule type" value="Genomic_DNA"/>
</dbReference>
<evidence type="ECO:0000313" key="3">
    <source>
        <dbReference type="Proteomes" id="UP000182054"/>
    </source>
</evidence>
<gene>
    <name evidence="2" type="ORF">SAMN05444374_103263</name>
</gene>
<evidence type="ECO:0008006" key="4">
    <source>
        <dbReference type="Google" id="ProtNLM"/>
    </source>
</evidence>
<keyword evidence="1" id="KW-0472">Membrane</keyword>
<dbReference type="Proteomes" id="UP000182054">
    <property type="component" value="Unassembled WGS sequence"/>
</dbReference>
<evidence type="ECO:0000256" key="1">
    <source>
        <dbReference type="SAM" id="Phobius"/>
    </source>
</evidence>
<proteinExistence type="predicted"/>
<sequence>MNVAATVTAAAELLAQIPPDTGPITPPTEVTADLEQVGRWFFWSAIAALSMLGVAAGVYLAVSFRRHGELSEGERRVAFVAVGALLAATSGGWAAVIL</sequence>
<keyword evidence="1" id="KW-1133">Transmembrane helix</keyword>
<dbReference type="AlphaFoldDB" id="A0A1I0T1A3"/>
<reference evidence="2 3" key="1">
    <citation type="submission" date="2016-10" db="EMBL/GenBank/DDBJ databases">
        <authorList>
            <person name="de Groot N.N."/>
        </authorList>
    </citation>
    <scope>NUCLEOTIDE SEQUENCE [LARGE SCALE GENOMIC DNA]</scope>
    <source>
        <strain evidence="2 3">DSM 44908</strain>
    </source>
</reference>
<name>A0A1I0T1A3_9NOCA</name>
<evidence type="ECO:0000313" key="2">
    <source>
        <dbReference type="EMBL" id="SFA45383.1"/>
    </source>
</evidence>
<accession>A0A1I0T1A3</accession>
<organism evidence="2 3">
    <name type="scientific">Rhodococcoides kroppenstedtii</name>
    <dbReference type="NCBI Taxonomy" id="293050"/>
    <lineage>
        <taxon>Bacteria</taxon>
        <taxon>Bacillati</taxon>
        <taxon>Actinomycetota</taxon>
        <taxon>Actinomycetes</taxon>
        <taxon>Mycobacteriales</taxon>
        <taxon>Nocardiaceae</taxon>
        <taxon>Rhodococcoides</taxon>
    </lineage>
</organism>
<feature type="transmembrane region" description="Helical" evidence="1">
    <location>
        <begin position="39"/>
        <end position="64"/>
    </location>
</feature>